<dbReference type="PANTHER" id="PTHR46148">
    <property type="entry name" value="CHROMO DOMAIN-CONTAINING PROTEIN"/>
    <property type="match status" value="1"/>
</dbReference>
<comment type="caution">
    <text evidence="2">The sequence shown here is derived from an EMBL/GenBank/DDBJ whole genome shotgun (WGS) entry which is preliminary data.</text>
</comment>
<evidence type="ECO:0000313" key="2">
    <source>
        <dbReference type="EMBL" id="KAK9757113.1"/>
    </source>
</evidence>
<dbReference type="EMBL" id="JBDFQZ010000001">
    <property type="protein sequence ID" value="KAK9757113.1"/>
    <property type="molecule type" value="Genomic_DNA"/>
</dbReference>
<sequence>MSTAFHPATDGQTERTIQTLEDMLRACVMEFGGSWEERLDLIEFSYNNSYHASIGMAPYEALYGRKCRSPICWDNSTETMIVGPQMVQDMVEQVRVIRQKMRAAQDRQKSYADLHRRDIEFEVGDKVLLKVSPMRGVMRFGKRGKLSQKFIGPYEILERIGEVAYRLALPPALEKVHNVFHVSQLRKYLSDPTHVLEAESIQLDDSMTYEEVSREILDRKVRKTRKGETVLVKVLWSNHNIEEATWETEKAMKEMYPHLFLQGMFLGFEGVTFS</sequence>
<proteinExistence type="predicted"/>
<dbReference type="Pfam" id="PF24626">
    <property type="entry name" value="SH3_Tf2-1"/>
    <property type="match status" value="1"/>
</dbReference>
<dbReference type="InterPro" id="IPR056924">
    <property type="entry name" value="SH3_Tf2-1"/>
</dbReference>
<dbReference type="InterPro" id="IPR016197">
    <property type="entry name" value="Chromo-like_dom_sf"/>
</dbReference>
<name>A0AAW1NIQ5_SAPOF</name>
<dbReference type="GO" id="GO:0015074">
    <property type="term" value="P:DNA integration"/>
    <property type="evidence" value="ECO:0007669"/>
    <property type="project" value="InterPro"/>
</dbReference>
<keyword evidence="3" id="KW-1185">Reference proteome</keyword>
<dbReference type="AlphaFoldDB" id="A0AAW1NIQ5"/>
<reference evidence="2" key="1">
    <citation type="submission" date="2024-03" db="EMBL/GenBank/DDBJ databases">
        <title>WGS assembly of Saponaria officinalis var. Norfolk2.</title>
        <authorList>
            <person name="Jenkins J."/>
            <person name="Shu S."/>
            <person name="Grimwood J."/>
            <person name="Barry K."/>
            <person name="Goodstein D."/>
            <person name="Schmutz J."/>
            <person name="Leebens-Mack J."/>
            <person name="Osbourn A."/>
        </authorList>
    </citation>
    <scope>NUCLEOTIDE SEQUENCE [LARGE SCALE GENOMIC DNA]</scope>
    <source>
        <strain evidence="2">JIC</strain>
    </source>
</reference>
<evidence type="ECO:0000259" key="1">
    <source>
        <dbReference type="PROSITE" id="PS50994"/>
    </source>
</evidence>
<gene>
    <name evidence="2" type="ORF">RND81_01G140700</name>
</gene>
<evidence type="ECO:0000313" key="3">
    <source>
        <dbReference type="Proteomes" id="UP001443914"/>
    </source>
</evidence>
<dbReference type="PANTHER" id="PTHR46148:SF60">
    <property type="entry name" value="CHROMO DOMAIN-CONTAINING PROTEIN"/>
    <property type="match status" value="1"/>
</dbReference>
<dbReference type="InterPro" id="IPR001584">
    <property type="entry name" value="Integrase_cat-core"/>
</dbReference>
<protein>
    <recommendedName>
        <fullName evidence="1">Integrase catalytic domain-containing protein</fullName>
    </recommendedName>
</protein>
<feature type="domain" description="Integrase catalytic" evidence="1">
    <location>
        <begin position="1"/>
        <end position="66"/>
    </location>
</feature>
<dbReference type="Gene3D" id="3.30.420.10">
    <property type="entry name" value="Ribonuclease H-like superfamily/Ribonuclease H"/>
    <property type="match status" value="1"/>
</dbReference>
<dbReference type="SUPFAM" id="SSF53098">
    <property type="entry name" value="Ribonuclease H-like"/>
    <property type="match status" value="1"/>
</dbReference>
<dbReference type="InterPro" id="IPR012337">
    <property type="entry name" value="RNaseH-like_sf"/>
</dbReference>
<dbReference type="SUPFAM" id="SSF54160">
    <property type="entry name" value="Chromo domain-like"/>
    <property type="match status" value="1"/>
</dbReference>
<dbReference type="Proteomes" id="UP001443914">
    <property type="component" value="Unassembled WGS sequence"/>
</dbReference>
<dbReference type="GO" id="GO:0003676">
    <property type="term" value="F:nucleic acid binding"/>
    <property type="evidence" value="ECO:0007669"/>
    <property type="project" value="InterPro"/>
</dbReference>
<dbReference type="InterPro" id="IPR036397">
    <property type="entry name" value="RNaseH_sf"/>
</dbReference>
<dbReference type="PROSITE" id="PS50994">
    <property type="entry name" value="INTEGRASE"/>
    <property type="match status" value="1"/>
</dbReference>
<accession>A0AAW1NIQ5</accession>
<organism evidence="2 3">
    <name type="scientific">Saponaria officinalis</name>
    <name type="common">Common soapwort</name>
    <name type="synonym">Lychnis saponaria</name>
    <dbReference type="NCBI Taxonomy" id="3572"/>
    <lineage>
        <taxon>Eukaryota</taxon>
        <taxon>Viridiplantae</taxon>
        <taxon>Streptophyta</taxon>
        <taxon>Embryophyta</taxon>
        <taxon>Tracheophyta</taxon>
        <taxon>Spermatophyta</taxon>
        <taxon>Magnoliopsida</taxon>
        <taxon>eudicotyledons</taxon>
        <taxon>Gunneridae</taxon>
        <taxon>Pentapetalae</taxon>
        <taxon>Caryophyllales</taxon>
        <taxon>Caryophyllaceae</taxon>
        <taxon>Caryophylleae</taxon>
        <taxon>Saponaria</taxon>
    </lineage>
</organism>